<gene>
    <name evidence="1" type="ORF">BLNAU_16392</name>
</gene>
<name>A0ABQ9X8B2_9EUKA</name>
<accession>A0ABQ9X8B2</accession>
<dbReference type="EMBL" id="JARBJD010000171">
    <property type="protein sequence ID" value="KAK2948651.1"/>
    <property type="molecule type" value="Genomic_DNA"/>
</dbReference>
<organism evidence="1 2">
    <name type="scientific">Blattamonas nauphoetae</name>
    <dbReference type="NCBI Taxonomy" id="2049346"/>
    <lineage>
        <taxon>Eukaryota</taxon>
        <taxon>Metamonada</taxon>
        <taxon>Preaxostyla</taxon>
        <taxon>Oxymonadida</taxon>
        <taxon>Blattamonas</taxon>
    </lineage>
</organism>
<proteinExistence type="predicted"/>
<evidence type="ECO:0000313" key="2">
    <source>
        <dbReference type="Proteomes" id="UP001281761"/>
    </source>
</evidence>
<keyword evidence="2" id="KW-1185">Reference proteome</keyword>
<sequence length="318" mass="33510">MVGYTFGHISAVAALVGESHKDLASAEGVELVVNISFNKSIVDTDFLAGVGAGSNELEQLVVLLPAAVPHGLSVVGIIPTRKALLVSVVHNWDGVGDEDERVAALQEVPVALHVQESLVVVVADERPKHGVVDAAVLHLVQSVADLVAALLRAEHVEQCVVDGIVQLPGHDVGVSLDVVHAAIEDLTEKVRWHSADEEAPEVLVDVLDSIHTEAIEVEGGDQPAGPLGQLVLHPIVLGVEIGQVRETAILNFMLVVVILNIASGVVVGSAVERVHASEVLPDVPNMVNNDVNHHPDVLLVARPDEVLKVVRASEVVVD</sequence>
<reference evidence="1 2" key="1">
    <citation type="journal article" date="2022" name="bioRxiv">
        <title>Genomics of Preaxostyla Flagellates Illuminates Evolutionary Transitions and the Path Towards Mitochondrial Loss.</title>
        <authorList>
            <person name="Novak L.V.F."/>
            <person name="Treitli S.C."/>
            <person name="Pyrih J."/>
            <person name="Halakuc P."/>
            <person name="Pipaliya S.V."/>
            <person name="Vacek V."/>
            <person name="Brzon O."/>
            <person name="Soukal P."/>
            <person name="Eme L."/>
            <person name="Dacks J.B."/>
            <person name="Karnkowska A."/>
            <person name="Elias M."/>
            <person name="Hampl V."/>
        </authorList>
    </citation>
    <scope>NUCLEOTIDE SEQUENCE [LARGE SCALE GENOMIC DNA]</scope>
    <source>
        <strain evidence="1">NAU3</strain>
        <tissue evidence="1">Gut</tissue>
    </source>
</reference>
<dbReference type="Proteomes" id="UP001281761">
    <property type="component" value="Unassembled WGS sequence"/>
</dbReference>
<evidence type="ECO:0000313" key="1">
    <source>
        <dbReference type="EMBL" id="KAK2948651.1"/>
    </source>
</evidence>
<protein>
    <submittedName>
        <fullName evidence="1">Uncharacterized protein</fullName>
    </submittedName>
</protein>
<comment type="caution">
    <text evidence="1">The sequence shown here is derived from an EMBL/GenBank/DDBJ whole genome shotgun (WGS) entry which is preliminary data.</text>
</comment>